<dbReference type="HOGENOM" id="CLU_2633917_0_0_5"/>
<feature type="region of interest" description="Disordered" evidence="1">
    <location>
        <begin position="56"/>
        <end position="77"/>
    </location>
</feature>
<dbReference type="STRING" id="1486262.TM49_07800"/>
<keyword evidence="3" id="KW-1185">Reference proteome</keyword>
<dbReference type="PATRIC" id="fig|1486262.3.peg.1611"/>
<accession>A0A0D5LN89</accession>
<dbReference type="Proteomes" id="UP000032611">
    <property type="component" value="Chromosome"/>
</dbReference>
<proteinExistence type="predicted"/>
<organism evidence="2 3">
    <name type="scientific">Martelella endophytica</name>
    <dbReference type="NCBI Taxonomy" id="1486262"/>
    <lineage>
        <taxon>Bacteria</taxon>
        <taxon>Pseudomonadati</taxon>
        <taxon>Pseudomonadota</taxon>
        <taxon>Alphaproteobacteria</taxon>
        <taxon>Hyphomicrobiales</taxon>
        <taxon>Aurantimonadaceae</taxon>
        <taxon>Martelella</taxon>
    </lineage>
</organism>
<sequence length="77" mass="8081">MHHAQPADALHDMGHRTDHSGAKDCCLAICGLPAGIAPGQPSGLLMRIVGNLTFPDPSARLKDHSVPPDLEPPRSLA</sequence>
<feature type="region of interest" description="Disordered" evidence="1">
    <location>
        <begin position="1"/>
        <end position="20"/>
    </location>
</feature>
<name>A0A0D5LN89_MAREN</name>
<reference evidence="2 3" key="1">
    <citation type="journal article" date="2015" name="Genome Announc.">
        <title>Complete genome sequence of Martelella endophytica YC6887, which has antifungal activity associated with a halophyte.</title>
        <authorList>
            <person name="Khan A."/>
            <person name="Khan H."/>
            <person name="Chung E.J."/>
            <person name="Hossain M.T."/>
            <person name="Chung Y.R."/>
        </authorList>
    </citation>
    <scope>NUCLEOTIDE SEQUENCE [LARGE SCALE GENOMIC DNA]</scope>
    <source>
        <strain evidence="2">YC6887</strain>
    </source>
</reference>
<dbReference type="KEGG" id="mey:TM49_07800"/>
<dbReference type="EMBL" id="CP010803">
    <property type="protein sequence ID" value="AJY45601.1"/>
    <property type="molecule type" value="Genomic_DNA"/>
</dbReference>
<evidence type="ECO:0000313" key="3">
    <source>
        <dbReference type="Proteomes" id="UP000032611"/>
    </source>
</evidence>
<evidence type="ECO:0000313" key="2">
    <source>
        <dbReference type="EMBL" id="AJY45601.1"/>
    </source>
</evidence>
<gene>
    <name evidence="2" type="ORF">TM49_07800</name>
</gene>
<evidence type="ECO:0000256" key="1">
    <source>
        <dbReference type="SAM" id="MobiDB-lite"/>
    </source>
</evidence>
<dbReference type="AlphaFoldDB" id="A0A0D5LN89"/>
<protein>
    <submittedName>
        <fullName evidence="2">Uncharacterized protein</fullName>
    </submittedName>
</protein>
<feature type="compositionally biased region" description="Basic and acidic residues" evidence="1">
    <location>
        <begin position="9"/>
        <end position="20"/>
    </location>
</feature>